<keyword evidence="2" id="KW-1185">Reference proteome</keyword>
<reference evidence="1 2" key="1">
    <citation type="journal article" date="2019" name="Nat. Ecol. Evol.">
        <title>Megaphylogeny resolves global patterns of mushroom evolution.</title>
        <authorList>
            <person name="Varga T."/>
            <person name="Krizsan K."/>
            <person name="Foldi C."/>
            <person name="Dima B."/>
            <person name="Sanchez-Garcia M."/>
            <person name="Sanchez-Ramirez S."/>
            <person name="Szollosi G.J."/>
            <person name="Szarkandi J.G."/>
            <person name="Papp V."/>
            <person name="Albert L."/>
            <person name="Andreopoulos W."/>
            <person name="Angelini C."/>
            <person name="Antonin V."/>
            <person name="Barry K.W."/>
            <person name="Bougher N.L."/>
            <person name="Buchanan P."/>
            <person name="Buyck B."/>
            <person name="Bense V."/>
            <person name="Catcheside P."/>
            <person name="Chovatia M."/>
            <person name="Cooper J."/>
            <person name="Damon W."/>
            <person name="Desjardin D."/>
            <person name="Finy P."/>
            <person name="Geml J."/>
            <person name="Haridas S."/>
            <person name="Hughes K."/>
            <person name="Justo A."/>
            <person name="Karasinski D."/>
            <person name="Kautmanova I."/>
            <person name="Kiss B."/>
            <person name="Kocsube S."/>
            <person name="Kotiranta H."/>
            <person name="LaButti K.M."/>
            <person name="Lechner B.E."/>
            <person name="Liimatainen K."/>
            <person name="Lipzen A."/>
            <person name="Lukacs Z."/>
            <person name="Mihaltcheva S."/>
            <person name="Morgado L.N."/>
            <person name="Niskanen T."/>
            <person name="Noordeloos M.E."/>
            <person name="Ohm R.A."/>
            <person name="Ortiz-Santana B."/>
            <person name="Ovrebo C."/>
            <person name="Racz N."/>
            <person name="Riley R."/>
            <person name="Savchenko A."/>
            <person name="Shiryaev A."/>
            <person name="Soop K."/>
            <person name="Spirin V."/>
            <person name="Szebenyi C."/>
            <person name="Tomsovsky M."/>
            <person name="Tulloss R.E."/>
            <person name="Uehling J."/>
            <person name="Grigoriev I.V."/>
            <person name="Vagvolgyi C."/>
            <person name="Papp T."/>
            <person name="Martin F.M."/>
            <person name="Miettinen O."/>
            <person name="Hibbett D.S."/>
            <person name="Nagy L.G."/>
        </authorList>
    </citation>
    <scope>NUCLEOTIDE SEQUENCE [LARGE SCALE GENOMIC DNA]</scope>
    <source>
        <strain evidence="1 2">CBS 121175</strain>
    </source>
</reference>
<proteinExistence type="predicted"/>
<accession>A0A5C3KI39</accession>
<organism evidence="1 2">
    <name type="scientific">Coprinopsis marcescibilis</name>
    <name type="common">Agaric fungus</name>
    <name type="synonym">Psathyrella marcescibilis</name>
    <dbReference type="NCBI Taxonomy" id="230819"/>
    <lineage>
        <taxon>Eukaryota</taxon>
        <taxon>Fungi</taxon>
        <taxon>Dikarya</taxon>
        <taxon>Basidiomycota</taxon>
        <taxon>Agaricomycotina</taxon>
        <taxon>Agaricomycetes</taxon>
        <taxon>Agaricomycetidae</taxon>
        <taxon>Agaricales</taxon>
        <taxon>Agaricineae</taxon>
        <taxon>Psathyrellaceae</taxon>
        <taxon>Coprinopsis</taxon>
    </lineage>
</organism>
<dbReference type="Proteomes" id="UP000307440">
    <property type="component" value="Unassembled WGS sequence"/>
</dbReference>
<dbReference type="EMBL" id="ML210328">
    <property type="protein sequence ID" value="TFK19714.1"/>
    <property type="molecule type" value="Genomic_DNA"/>
</dbReference>
<evidence type="ECO:0000313" key="1">
    <source>
        <dbReference type="EMBL" id="TFK19714.1"/>
    </source>
</evidence>
<protein>
    <submittedName>
        <fullName evidence="1">Uncharacterized protein</fullName>
    </submittedName>
</protein>
<name>A0A5C3KI39_COPMA</name>
<dbReference type="AlphaFoldDB" id="A0A5C3KI39"/>
<sequence length="120" mass="13243">MLADIRKLEDTTIIHACAAYGLWRDSRPSKVKQSMPAIPPIRCINPKVTGTKTKIQPGPTHVLFGLQGIPYKRDGPKVDANHPKGGPQLRTDQFRFICKMDTAPTTWCSDAIRRAHGPAA</sequence>
<gene>
    <name evidence="1" type="ORF">FA15DRAFT_163588</name>
</gene>
<evidence type="ECO:0000313" key="2">
    <source>
        <dbReference type="Proteomes" id="UP000307440"/>
    </source>
</evidence>